<dbReference type="PANTHER" id="PTHR38659:SF2">
    <property type="entry name" value="HDIG DOMAIN PROTEIN"/>
    <property type="match status" value="1"/>
</dbReference>
<dbReference type="SUPFAM" id="SSF109604">
    <property type="entry name" value="HD-domain/PDEase-like"/>
    <property type="match status" value="1"/>
</dbReference>
<dbReference type="AlphaFoldDB" id="A0A398D2C1"/>
<name>A0A398D2C1_9BACT</name>
<dbReference type="Gene3D" id="1.10.3210.10">
    <property type="entry name" value="Hypothetical protein af1432"/>
    <property type="match status" value="1"/>
</dbReference>
<dbReference type="Proteomes" id="UP000266260">
    <property type="component" value="Unassembled WGS sequence"/>
</dbReference>
<dbReference type="NCBIfam" id="TIGR00277">
    <property type="entry name" value="HDIG"/>
    <property type="match status" value="1"/>
</dbReference>
<accession>A0A398D2C1</accession>
<protein>
    <submittedName>
        <fullName evidence="3">HDIG domain-containing protein</fullName>
    </submittedName>
</protein>
<evidence type="ECO:0000259" key="1">
    <source>
        <dbReference type="Pfam" id="PF01966"/>
    </source>
</evidence>
<dbReference type="InterPro" id="IPR006675">
    <property type="entry name" value="HDIG_dom"/>
</dbReference>
<reference evidence="4 5" key="1">
    <citation type="submission" date="2018-09" db="EMBL/GenBank/DDBJ databases">
        <title>Discovery and Ecogenomic Context for Candidatus Cryosericales, a Global Caldiserica Order Active in Thawing Permafrost.</title>
        <authorList>
            <person name="Martinez M.A."/>
            <person name="Woodcroft B.J."/>
            <person name="Ignacio Espinoza J.C."/>
            <person name="Zayed A."/>
            <person name="Singleton C.M."/>
            <person name="Boyd J."/>
            <person name="Li Y.-F."/>
            <person name="Purvine S."/>
            <person name="Maughan H."/>
            <person name="Hodgkins S.B."/>
            <person name="Anderson D."/>
            <person name="Sederholm M."/>
            <person name="Temperton B."/>
            <person name="Saleska S.R."/>
            <person name="Tyson G.W."/>
            <person name="Rich V.I."/>
        </authorList>
    </citation>
    <scope>NUCLEOTIDE SEQUENCE [LARGE SCALE GENOMIC DNA]</scope>
    <source>
        <strain evidence="3 5">SMC5</strain>
        <strain evidence="2 4">SMC6</strain>
    </source>
</reference>
<gene>
    <name evidence="3" type="ORF">SMC5_06870</name>
    <name evidence="2" type="ORF">SMC6_06085</name>
</gene>
<feature type="domain" description="HD" evidence="1">
    <location>
        <begin position="22"/>
        <end position="89"/>
    </location>
</feature>
<dbReference type="PANTHER" id="PTHR38659">
    <property type="entry name" value="METAL-DEPENDENT PHOSPHOHYDROLASE"/>
    <property type="match status" value="1"/>
</dbReference>
<accession>A0A398D5C2</accession>
<evidence type="ECO:0000313" key="3">
    <source>
        <dbReference type="EMBL" id="RIE09656.1"/>
    </source>
</evidence>
<evidence type="ECO:0000313" key="4">
    <source>
        <dbReference type="Proteomes" id="UP000266260"/>
    </source>
</evidence>
<dbReference type="EMBL" id="QXIU01000166">
    <property type="protein sequence ID" value="RIE09656.1"/>
    <property type="molecule type" value="Genomic_DNA"/>
</dbReference>
<keyword evidence="4" id="KW-1185">Reference proteome</keyword>
<dbReference type="RefSeq" id="WP_119120119.1">
    <property type="nucleotide sequence ID" value="NZ_QXIT01000103.1"/>
</dbReference>
<dbReference type="Pfam" id="PF01966">
    <property type="entry name" value="HD"/>
    <property type="match status" value="1"/>
</dbReference>
<dbReference type="EMBL" id="QXIT01000103">
    <property type="protein sequence ID" value="RIE07547.1"/>
    <property type="molecule type" value="Genomic_DNA"/>
</dbReference>
<comment type="caution">
    <text evidence="3">The sequence shown here is derived from an EMBL/GenBank/DDBJ whole genome shotgun (WGS) entry which is preliminary data.</text>
</comment>
<dbReference type="OrthoDB" id="9801160at2"/>
<dbReference type="InterPro" id="IPR006674">
    <property type="entry name" value="HD_domain"/>
</dbReference>
<sequence length="189" mass="21340">MKPTRDEAYQLLCKYNDSPALITHGLAVEGVMRHFARLLGEDEEKWGAVGLMHDIDYQRFPDQHCIKAREILQEAGVDEEYIHAIQSHGYGLCCDVKPEHVMEKVLYTIDELTGLINASAIMRPSKSVLDLELKSVKKKYKDRKFAAGVNREVIEQGAAMLNMDLDYVITETIMGMREVAEAIGLKGEL</sequence>
<organism evidence="3 5">
    <name type="scientific">Candidatus Cryosericum odellii</name>
    <dbReference type="NCBI Taxonomy" id="2290917"/>
    <lineage>
        <taxon>Bacteria</taxon>
        <taxon>Pseudomonadati</taxon>
        <taxon>Caldisericota/Cryosericota group</taxon>
        <taxon>Candidatus Cryosericota</taxon>
        <taxon>Candidatus Cryosericia</taxon>
        <taxon>Candidatus Cryosericales</taxon>
        <taxon>Candidatus Cryosericaceae</taxon>
        <taxon>Candidatus Cryosericum</taxon>
    </lineage>
</organism>
<evidence type="ECO:0000313" key="5">
    <source>
        <dbReference type="Proteomes" id="UP000266489"/>
    </source>
</evidence>
<evidence type="ECO:0000313" key="2">
    <source>
        <dbReference type="EMBL" id="RIE07547.1"/>
    </source>
</evidence>
<proteinExistence type="predicted"/>
<dbReference type="Proteomes" id="UP000266489">
    <property type="component" value="Unassembled WGS sequence"/>
</dbReference>